<name>A0A1Y1XU55_9FUNG</name>
<evidence type="ECO:0000256" key="1">
    <source>
        <dbReference type="SAM" id="SignalP"/>
    </source>
</evidence>
<keyword evidence="3" id="KW-1185">Reference proteome</keyword>
<comment type="caution">
    <text evidence="2">The sequence shown here is derived from an EMBL/GenBank/DDBJ whole genome shotgun (WGS) entry which is preliminary data.</text>
</comment>
<feature type="chain" id="PRO_5013005513" evidence="1">
    <location>
        <begin position="25"/>
        <end position="109"/>
    </location>
</feature>
<organism evidence="2 3">
    <name type="scientific">Basidiobolus meristosporus CBS 931.73</name>
    <dbReference type="NCBI Taxonomy" id="1314790"/>
    <lineage>
        <taxon>Eukaryota</taxon>
        <taxon>Fungi</taxon>
        <taxon>Fungi incertae sedis</taxon>
        <taxon>Zoopagomycota</taxon>
        <taxon>Entomophthoromycotina</taxon>
        <taxon>Basidiobolomycetes</taxon>
        <taxon>Basidiobolales</taxon>
        <taxon>Basidiobolaceae</taxon>
        <taxon>Basidiobolus</taxon>
    </lineage>
</organism>
<reference evidence="2 3" key="1">
    <citation type="submission" date="2016-07" db="EMBL/GenBank/DDBJ databases">
        <title>Pervasive Adenine N6-methylation of Active Genes in Fungi.</title>
        <authorList>
            <consortium name="DOE Joint Genome Institute"/>
            <person name="Mondo S.J."/>
            <person name="Dannebaum R.O."/>
            <person name="Kuo R.C."/>
            <person name="Labutti K."/>
            <person name="Haridas S."/>
            <person name="Kuo A."/>
            <person name="Salamov A."/>
            <person name="Ahrendt S.R."/>
            <person name="Lipzen A."/>
            <person name="Sullivan W."/>
            <person name="Andreopoulos W.B."/>
            <person name="Clum A."/>
            <person name="Lindquist E."/>
            <person name="Daum C."/>
            <person name="Ramamoorthy G.K."/>
            <person name="Gryganskyi A."/>
            <person name="Culley D."/>
            <person name="Magnuson J.K."/>
            <person name="James T.Y."/>
            <person name="O'Malley M.A."/>
            <person name="Stajich J.E."/>
            <person name="Spatafora J.W."/>
            <person name="Visel A."/>
            <person name="Grigoriev I.V."/>
        </authorList>
    </citation>
    <scope>NUCLEOTIDE SEQUENCE [LARGE SCALE GENOMIC DNA]</scope>
    <source>
        <strain evidence="2 3">CBS 931.73</strain>
    </source>
</reference>
<accession>A0A1Y1XU55</accession>
<evidence type="ECO:0000313" key="3">
    <source>
        <dbReference type="Proteomes" id="UP000193498"/>
    </source>
</evidence>
<feature type="signal peptide" evidence="1">
    <location>
        <begin position="1"/>
        <end position="24"/>
    </location>
</feature>
<dbReference type="EMBL" id="MCFE01000460">
    <property type="protein sequence ID" value="ORX89292.1"/>
    <property type="molecule type" value="Genomic_DNA"/>
</dbReference>
<sequence>MGFSKFLLILATLLIFSMITISSGLKFTSSPECSRCFQALGGGCKSKIEKASTNTALSRKALKDCLCTSKYFDNFEDCATCSLQSTGSGNSVSAKDKEKAKKACEELNL</sequence>
<proteinExistence type="predicted"/>
<keyword evidence="1" id="KW-0732">Signal</keyword>
<dbReference type="AlphaFoldDB" id="A0A1Y1XU55"/>
<dbReference type="Proteomes" id="UP000193498">
    <property type="component" value="Unassembled WGS sequence"/>
</dbReference>
<dbReference type="InParanoid" id="A0A1Y1XU55"/>
<gene>
    <name evidence="2" type="ORF">K493DRAFT_69783</name>
</gene>
<protein>
    <submittedName>
        <fullName evidence="2">Uncharacterized protein</fullName>
    </submittedName>
</protein>
<evidence type="ECO:0000313" key="2">
    <source>
        <dbReference type="EMBL" id="ORX89292.1"/>
    </source>
</evidence>